<dbReference type="OrthoDB" id="10666931at2759"/>
<sequence>MGRMRGSVKKATKPVEEHSSIATAVCELESSMPTEKKELVVFLIKAVKDRAIRQIGTLVFPSLVMLLCQQKGIIPHDDEEVLKNKGPINEASIERMTRGKDTPEIKAVDTSYTKKGKTKAETTGTNLTVETSLLYKIQDIKKLANSISNKKIRLVATLEDMDRSQNLFYAYTRAYNNSIVASLSYEPSSEEVYLGERDRSVESPPIIHVSNVEKEEDSRDIEECMQRIDSLVEGDFLAGQKVSNIKDEVDVGEEKVYVAIVNEKA</sequence>
<name>A0A9D3VW74_9ROSI</name>
<proteinExistence type="predicted"/>
<keyword evidence="2" id="KW-1185">Reference proteome</keyword>
<accession>A0A9D3VW74</accession>
<evidence type="ECO:0000313" key="1">
    <source>
        <dbReference type="EMBL" id="KAH1097109.1"/>
    </source>
</evidence>
<reference evidence="1 2" key="1">
    <citation type="journal article" date="2021" name="Plant Biotechnol. J.">
        <title>Multi-omics assisted identification of the key and species-specific regulatory components of drought-tolerant mechanisms in Gossypium stocksii.</title>
        <authorList>
            <person name="Yu D."/>
            <person name="Ke L."/>
            <person name="Zhang D."/>
            <person name="Wu Y."/>
            <person name="Sun Y."/>
            <person name="Mei J."/>
            <person name="Sun J."/>
            <person name="Sun Y."/>
        </authorList>
    </citation>
    <scope>NUCLEOTIDE SEQUENCE [LARGE SCALE GENOMIC DNA]</scope>
    <source>
        <strain evidence="2">cv. E1</strain>
        <tissue evidence="1">Leaf</tissue>
    </source>
</reference>
<organism evidence="1 2">
    <name type="scientific">Gossypium stocksii</name>
    <dbReference type="NCBI Taxonomy" id="47602"/>
    <lineage>
        <taxon>Eukaryota</taxon>
        <taxon>Viridiplantae</taxon>
        <taxon>Streptophyta</taxon>
        <taxon>Embryophyta</taxon>
        <taxon>Tracheophyta</taxon>
        <taxon>Spermatophyta</taxon>
        <taxon>Magnoliopsida</taxon>
        <taxon>eudicotyledons</taxon>
        <taxon>Gunneridae</taxon>
        <taxon>Pentapetalae</taxon>
        <taxon>rosids</taxon>
        <taxon>malvids</taxon>
        <taxon>Malvales</taxon>
        <taxon>Malvaceae</taxon>
        <taxon>Malvoideae</taxon>
        <taxon>Gossypium</taxon>
    </lineage>
</organism>
<gene>
    <name evidence="1" type="ORF">J1N35_014030</name>
</gene>
<dbReference type="Proteomes" id="UP000828251">
    <property type="component" value="Unassembled WGS sequence"/>
</dbReference>
<dbReference type="EMBL" id="JAIQCV010000005">
    <property type="protein sequence ID" value="KAH1097109.1"/>
    <property type="molecule type" value="Genomic_DNA"/>
</dbReference>
<evidence type="ECO:0000313" key="2">
    <source>
        <dbReference type="Proteomes" id="UP000828251"/>
    </source>
</evidence>
<comment type="caution">
    <text evidence="1">The sequence shown here is derived from an EMBL/GenBank/DDBJ whole genome shotgun (WGS) entry which is preliminary data.</text>
</comment>
<protein>
    <submittedName>
        <fullName evidence="1">Uncharacterized protein</fullName>
    </submittedName>
</protein>
<dbReference type="AlphaFoldDB" id="A0A9D3VW74"/>